<dbReference type="InterPro" id="IPR000832">
    <property type="entry name" value="GPCR_2_secretin-like"/>
</dbReference>
<evidence type="ECO:0000256" key="5">
    <source>
        <dbReference type="SAM" id="Phobius"/>
    </source>
</evidence>
<proteinExistence type="predicted"/>
<keyword evidence="3 5" id="KW-1133">Transmembrane helix</keyword>
<keyword evidence="7" id="KW-1185">Reference proteome</keyword>
<dbReference type="PRINTS" id="PR00249">
    <property type="entry name" value="GPCRSECRETIN"/>
</dbReference>
<comment type="caution">
    <text evidence="6">The sequence shown here is derived from an EMBL/GenBank/DDBJ whole genome shotgun (WGS) entry which is preliminary data.</text>
</comment>
<evidence type="ECO:0000256" key="4">
    <source>
        <dbReference type="ARBA" id="ARBA00023136"/>
    </source>
</evidence>
<evidence type="ECO:0008006" key="8">
    <source>
        <dbReference type="Google" id="ProtNLM"/>
    </source>
</evidence>
<reference evidence="6" key="1">
    <citation type="submission" date="2019-05" db="EMBL/GenBank/DDBJ databases">
        <title>Annotation for the trematode Paragonimus heterotremus.</title>
        <authorList>
            <person name="Choi Y.-J."/>
        </authorList>
    </citation>
    <scope>NUCLEOTIDE SEQUENCE</scope>
    <source>
        <strain evidence="6">LC</strain>
    </source>
</reference>
<name>A0A8J4WTQ3_9TREM</name>
<feature type="transmembrane region" description="Helical" evidence="5">
    <location>
        <begin position="71"/>
        <end position="89"/>
    </location>
</feature>
<dbReference type="Gene3D" id="1.20.1070.10">
    <property type="entry name" value="Rhodopsin 7-helix transmembrane proteins"/>
    <property type="match status" value="1"/>
</dbReference>
<dbReference type="PANTHER" id="PTHR45620">
    <property type="entry name" value="PDF RECEPTOR-LIKE PROTEIN-RELATED"/>
    <property type="match status" value="1"/>
</dbReference>
<feature type="transmembrane region" description="Helical" evidence="5">
    <location>
        <begin position="29"/>
        <end position="50"/>
    </location>
</feature>
<organism evidence="6 7">
    <name type="scientific">Paragonimus heterotremus</name>
    <dbReference type="NCBI Taxonomy" id="100268"/>
    <lineage>
        <taxon>Eukaryota</taxon>
        <taxon>Metazoa</taxon>
        <taxon>Spiralia</taxon>
        <taxon>Lophotrochozoa</taxon>
        <taxon>Platyhelminthes</taxon>
        <taxon>Trematoda</taxon>
        <taxon>Digenea</taxon>
        <taxon>Plagiorchiida</taxon>
        <taxon>Troglotremata</taxon>
        <taxon>Troglotrematidae</taxon>
        <taxon>Paragonimus</taxon>
    </lineage>
</organism>
<evidence type="ECO:0000256" key="2">
    <source>
        <dbReference type="ARBA" id="ARBA00022692"/>
    </source>
</evidence>
<evidence type="ECO:0000313" key="7">
    <source>
        <dbReference type="Proteomes" id="UP000748531"/>
    </source>
</evidence>
<gene>
    <name evidence="6" type="ORF">PHET_02526</name>
</gene>
<dbReference type="OrthoDB" id="6022368at2759"/>
<keyword evidence="2 5" id="KW-0812">Transmembrane</keyword>
<comment type="subcellular location">
    <subcellularLocation>
        <location evidence="1">Membrane</location>
        <topology evidence="1">Multi-pass membrane protein</topology>
    </subcellularLocation>
</comment>
<dbReference type="GO" id="GO:0005886">
    <property type="term" value="C:plasma membrane"/>
    <property type="evidence" value="ECO:0007669"/>
    <property type="project" value="TreeGrafter"/>
</dbReference>
<evidence type="ECO:0000256" key="1">
    <source>
        <dbReference type="ARBA" id="ARBA00004141"/>
    </source>
</evidence>
<dbReference type="GO" id="GO:0007188">
    <property type="term" value="P:adenylate cyclase-modulating G protein-coupled receptor signaling pathway"/>
    <property type="evidence" value="ECO:0007669"/>
    <property type="project" value="TreeGrafter"/>
</dbReference>
<protein>
    <recommendedName>
        <fullName evidence="8">G-protein coupled receptors family 2 profile 2 domain-containing protein</fullName>
    </recommendedName>
</protein>
<dbReference type="GO" id="GO:0008528">
    <property type="term" value="F:G protein-coupled peptide receptor activity"/>
    <property type="evidence" value="ECO:0007669"/>
    <property type="project" value="TreeGrafter"/>
</dbReference>
<dbReference type="AlphaFoldDB" id="A0A8J4WTQ3"/>
<dbReference type="PANTHER" id="PTHR45620:SF1">
    <property type="entry name" value="G-PROTEIN COUPLED RECEPTORS FAMILY 2 PROFILE 2 DOMAIN-CONTAINING PROTEIN"/>
    <property type="match status" value="1"/>
</dbReference>
<dbReference type="Pfam" id="PF00002">
    <property type="entry name" value="7tm_2"/>
    <property type="match status" value="1"/>
</dbReference>
<dbReference type="Proteomes" id="UP000748531">
    <property type="component" value="Unassembled WGS sequence"/>
</dbReference>
<dbReference type="InterPro" id="IPR050332">
    <property type="entry name" value="GPCR_2"/>
</dbReference>
<dbReference type="GO" id="GO:0017046">
    <property type="term" value="F:peptide hormone binding"/>
    <property type="evidence" value="ECO:0007669"/>
    <property type="project" value="TreeGrafter"/>
</dbReference>
<sequence>MIWIILRSTVTTGTTCWIVDSSPNSPSRLLVVLFPVIMILLNIAFFINILRIIWGKLNSQLSNEASRLRQSTSVLVLIFGIYHVIFVPLDLMDSNNSQQETAHLELIKLYYRQVLEALQVSYR</sequence>
<accession>A0A8J4WTQ3</accession>
<keyword evidence="4 5" id="KW-0472">Membrane</keyword>
<evidence type="ECO:0000313" key="6">
    <source>
        <dbReference type="EMBL" id="KAF5403975.1"/>
    </source>
</evidence>
<dbReference type="EMBL" id="LUCH01000947">
    <property type="protein sequence ID" value="KAF5403975.1"/>
    <property type="molecule type" value="Genomic_DNA"/>
</dbReference>
<evidence type="ECO:0000256" key="3">
    <source>
        <dbReference type="ARBA" id="ARBA00022989"/>
    </source>
</evidence>